<dbReference type="AlphaFoldDB" id="A0A074RM97"/>
<dbReference type="Pfam" id="PF00026">
    <property type="entry name" value="Asp"/>
    <property type="match status" value="1"/>
</dbReference>
<protein>
    <submittedName>
        <fullName evidence="3">Aspartyl protease</fullName>
    </submittedName>
</protein>
<feature type="domain" description="Peptidase A1" evidence="2">
    <location>
        <begin position="1"/>
        <end position="320"/>
    </location>
</feature>
<proteinExistence type="inferred from homology"/>
<dbReference type="Proteomes" id="UP000027456">
    <property type="component" value="Unassembled WGS sequence"/>
</dbReference>
<dbReference type="HOGENOM" id="CLU_013253_1_0_1"/>
<dbReference type="EMBL" id="AZST01001084">
    <property type="protein sequence ID" value="KEP46475.1"/>
    <property type="molecule type" value="Genomic_DNA"/>
</dbReference>
<evidence type="ECO:0000256" key="1">
    <source>
        <dbReference type="ARBA" id="ARBA00007447"/>
    </source>
</evidence>
<keyword evidence="3" id="KW-0378">Hydrolase</keyword>
<dbReference type="InterPro" id="IPR033121">
    <property type="entry name" value="PEPTIDASE_A1"/>
</dbReference>
<dbReference type="InterPro" id="IPR021109">
    <property type="entry name" value="Peptidase_aspartic_dom_sf"/>
</dbReference>
<organism evidence="3 4">
    <name type="scientific">Rhizoctonia solani 123E</name>
    <dbReference type="NCBI Taxonomy" id="1423351"/>
    <lineage>
        <taxon>Eukaryota</taxon>
        <taxon>Fungi</taxon>
        <taxon>Dikarya</taxon>
        <taxon>Basidiomycota</taxon>
        <taxon>Agaricomycotina</taxon>
        <taxon>Agaricomycetes</taxon>
        <taxon>Cantharellales</taxon>
        <taxon>Ceratobasidiaceae</taxon>
        <taxon>Rhizoctonia</taxon>
    </lineage>
</organism>
<dbReference type="Gene3D" id="2.40.70.10">
    <property type="entry name" value="Acid Proteases"/>
    <property type="match status" value="2"/>
</dbReference>
<dbReference type="SUPFAM" id="SSF50630">
    <property type="entry name" value="Acid proteases"/>
    <property type="match status" value="1"/>
</dbReference>
<accession>A0A074RM97</accession>
<dbReference type="GO" id="GO:0004190">
    <property type="term" value="F:aspartic-type endopeptidase activity"/>
    <property type="evidence" value="ECO:0007669"/>
    <property type="project" value="InterPro"/>
</dbReference>
<dbReference type="InterPro" id="IPR034164">
    <property type="entry name" value="Pepsin-like_dom"/>
</dbReference>
<name>A0A074RM97_9AGAM</name>
<keyword evidence="3" id="KW-0645">Protease</keyword>
<dbReference type="PROSITE" id="PS51767">
    <property type="entry name" value="PEPTIDASE_A1"/>
    <property type="match status" value="1"/>
</dbReference>
<evidence type="ECO:0000313" key="3">
    <source>
        <dbReference type="EMBL" id="KEP46475.1"/>
    </source>
</evidence>
<evidence type="ECO:0000313" key="4">
    <source>
        <dbReference type="Proteomes" id="UP000027456"/>
    </source>
</evidence>
<gene>
    <name evidence="3" type="ORF">V565_196750</name>
</gene>
<dbReference type="GO" id="GO:0006508">
    <property type="term" value="P:proteolysis"/>
    <property type="evidence" value="ECO:0007669"/>
    <property type="project" value="UniProtKB-KW"/>
</dbReference>
<comment type="caution">
    <text evidence="3">The sequence shown here is derived from an EMBL/GenBank/DDBJ whole genome shotgun (WGS) entry which is preliminary data.</text>
</comment>
<dbReference type="STRING" id="1423351.A0A074RM97"/>
<dbReference type="InterPro" id="IPR001461">
    <property type="entry name" value="Aspartic_peptidase_A1"/>
</dbReference>
<reference evidence="3 4" key="1">
    <citation type="submission" date="2013-12" db="EMBL/GenBank/DDBJ databases">
        <authorList>
            <person name="Cubeta M."/>
            <person name="Pakala S."/>
            <person name="Fedorova N."/>
            <person name="Thomas E."/>
            <person name="Dean R."/>
            <person name="Jabaji S."/>
            <person name="Neate S."/>
            <person name="Toda T."/>
            <person name="Tavantzis S."/>
            <person name="Vilgalys R."/>
            <person name="Bharathan N."/>
            <person name="Pakala S."/>
            <person name="Losada L.S."/>
            <person name="Zafar N."/>
            <person name="Nierman W."/>
        </authorList>
    </citation>
    <scope>NUCLEOTIDE SEQUENCE [LARGE SCALE GENOMIC DNA]</scope>
    <source>
        <strain evidence="3 4">123E</strain>
    </source>
</reference>
<comment type="similarity">
    <text evidence="1">Belongs to the peptidase A1 family.</text>
</comment>
<dbReference type="CDD" id="cd05471">
    <property type="entry name" value="pepsin_like"/>
    <property type="match status" value="1"/>
</dbReference>
<evidence type="ECO:0000259" key="2">
    <source>
        <dbReference type="PROSITE" id="PS51767"/>
    </source>
</evidence>
<dbReference type="OrthoDB" id="15189at2759"/>
<keyword evidence="4" id="KW-1185">Reference proteome</keyword>
<dbReference type="PANTHER" id="PTHR47966">
    <property type="entry name" value="BETA-SITE APP-CLEAVING ENZYME, ISOFORM A-RELATED"/>
    <property type="match status" value="1"/>
</dbReference>
<dbReference type="PRINTS" id="PR00792">
    <property type="entry name" value="PEPSIN"/>
</dbReference>
<dbReference type="PANTHER" id="PTHR47966:SF51">
    <property type="entry name" value="BETA-SITE APP-CLEAVING ENZYME, ISOFORM A-RELATED"/>
    <property type="match status" value="1"/>
</dbReference>
<sequence length="341" mass="38011">MDIQIGKPAQDFVVIPSTYVLRTDSAKKHTDIQPILFYISGSPSTWLYSTASENEELHGKNIYDISKSKTAQLLDEAEHWHGDYADGSMVEGKLYADTIIIGGFSAEHQHFTLGERTGPDFPLDGVLALQSSPSNIFKTLVLKKNITRCIFSMYLSSGHGSELHIGGINKEKFTGDITYAPVLKMKDKLMVLGIVSATRDVKFIVPMIVESGIPFIEGPRPFVSKLWEAVGGNECPEEQCRGSGYYTYTCNKYFMMTFTFNDRKFQFTNDDLFVSRAMGQLCVGAIRAKNVSQGVWFLGTRFMKSVYTIFDMDNSQVGFATPIHLSGSEETPRPSRVSHPA</sequence>